<evidence type="ECO:0000313" key="2">
    <source>
        <dbReference type="Proteomes" id="UP001163835"/>
    </source>
</evidence>
<comment type="caution">
    <text evidence="1">The sequence shown here is derived from an EMBL/GenBank/DDBJ whole genome shotgun (WGS) entry which is preliminary data.</text>
</comment>
<dbReference type="Proteomes" id="UP001163835">
    <property type="component" value="Unassembled WGS sequence"/>
</dbReference>
<dbReference type="EMBL" id="MU796158">
    <property type="protein sequence ID" value="KAJ3804244.1"/>
    <property type="molecule type" value="Genomic_DNA"/>
</dbReference>
<keyword evidence="2" id="KW-1185">Reference proteome</keyword>
<name>A0ACC1THT0_9AGAR</name>
<protein>
    <submittedName>
        <fullName evidence="1">Uncharacterized protein</fullName>
    </submittedName>
</protein>
<gene>
    <name evidence="1" type="ORF">F5876DRAFT_83500</name>
</gene>
<accession>A0ACC1THT0</accession>
<proteinExistence type="predicted"/>
<reference evidence="1" key="1">
    <citation type="submission" date="2022-09" db="EMBL/GenBank/DDBJ databases">
        <title>A Global Phylogenomic Analysis of the Shiitake Genus Lentinula.</title>
        <authorList>
            <consortium name="DOE Joint Genome Institute"/>
            <person name="Sierra-Patev S."/>
            <person name="Min B."/>
            <person name="Naranjo-Ortiz M."/>
            <person name="Looney B."/>
            <person name="Konkel Z."/>
            <person name="Slot J.C."/>
            <person name="Sakamoto Y."/>
            <person name="Steenwyk J.L."/>
            <person name="Rokas A."/>
            <person name="Carro J."/>
            <person name="Camarero S."/>
            <person name="Ferreira P."/>
            <person name="Molpeceres G."/>
            <person name="Ruiz-Duenas F.J."/>
            <person name="Serrano A."/>
            <person name="Henrissat B."/>
            <person name="Drula E."/>
            <person name="Hughes K.W."/>
            <person name="Mata J.L."/>
            <person name="Ishikawa N.K."/>
            <person name="Vargas-Isla R."/>
            <person name="Ushijima S."/>
            <person name="Smith C.A."/>
            <person name="Ahrendt S."/>
            <person name="Andreopoulos W."/>
            <person name="He G."/>
            <person name="Labutti K."/>
            <person name="Lipzen A."/>
            <person name="Ng V."/>
            <person name="Riley R."/>
            <person name="Sandor L."/>
            <person name="Barry K."/>
            <person name="Martinez A.T."/>
            <person name="Xiao Y."/>
            <person name="Gibbons J.G."/>
            <person name="Terashima K."/>
            <person name="Grigoriev I.V."/>
            <person name="Hibbett D.S."/>
        </authorList>
    </citation>
    <scope>NUCLEOTIDE SEQUENCE</scope>
    <source>
        <strain evidence="1">TMI1499</strain>
    </source>
</reference>
<evidence type="ECO:0000313" key="1">
    <source>
        <dbReference type="EMBL" id="KAJ3804244.1"/>
    </source>
</evidence>
<sequence length="234" mass="24465">MPSSAPAPLPPLLLLPPNPSSSPVPLLLLLGFSPLPLHHPQSPLLPSSSTLLIFRTLGFTNTVLDGPGVADPAIDSLVSMAINLPFTSSCLLRICRSEPLSQLAFHDGQSLPGSPFLLLARYWLARIGALNFEVMAGLADDGVSLALLLQARNLLDLALLTGCLFFLVVPIVAPVVAVIGISSLGGTWPPAYQSPSLSPGESPPPLFDGRWTLHSGKALGNSGLPPPPTRLNFG</sequence>
<organism evidence="1 2">
    <name type="scientific">Lentinula aff. lateritia</name>
    <dbReference type="NCBI Taxonomy" id="2804960"/>
    <lineage>
        <taxon>Eukaryota</taxon>
        <taxon>Fungi</taxon>
        <taxon>Dikarya</taxon>
        <taxon>Basidiomycota</taxon>
        <taxon>Agaricomycotina</taxon>
        <taxon>Agaricomycetes</taxon>
        <taxon>Agaricomycetidae</taxon>
        <taxon>Agaricales</taxon>
        <taxon>Marasmiineae</taxon>
        <taxon>Omphalotaceae</taxon>
        <taxon>Lentinula</taxon>
    </lineage>
</organism>